<reference evidence="2 5" key="1">
    <citation type="submission" date="2018-01" db="EMBL/GenBank/DDBJ databases">
        <authorList>
            <person name="Paulsen S."/>
            <person name="Gram L.K."/>
        </authorList>
    </citation>
    <scope>NUCLEOTIDE SEQUENCE [LARGE SCALE GENOMIC DNA]</scope>
    <source>
        <strain evidence="2 5">S3790</strain>
        <strain evidence="3">S3895</strain>
    </source>
</reference>
<organism evidence="2 5">
    <name type="scientific">Pseudoalteromonas aurantia</name>
    <dbReference type="NCBI Taxonomy" id="43654"/>
    <lineage>
        <taxon>Bacteria</taxon>
        <taxon>Pseudomonadati</taxon>
        <taxon>Pseudomonadota</taxon>
        <taxon>Gammaproteobacteria</taxon>
        <taxon>Alteromonadales</taxon>
        <taxon>Pseudoalteromonadaceae</taxon>
        <taxon>Pseudoalteromonas</taxon>
    </lineage>
</organism>
<dbReference type="EMBL" id="PNBX01000028">
    <property type="protein sequence ID" value="TMO68885.1"/>
    <property type="molecule type" value="Genomic_DNA"/>
</dbReference>
<dbReference type="Pfam" id="PF05118">
    <property type="entry name" value="Asp_Arg_Hydrox"/>
    <property type="match status" value="1"/>
</dbReference>
<dbReference type="InterPro" id="IPR007803">
    <property type="entry name" value="Asp/Arg/Pro-Hydrxlase"/>
</dbReference>
<evidence type="ECO:0000313" key="2">
    <source>
        <dbReference type="EMBL" id="TMO68885.1"/>
    </source>
</evidence>
<dbReference type="EMBL" id="PNBW01000068">
    <property type="protein sequence ID" value="TMO73015.1"/>
    <property type="molecule type" value="Genomic_DNA"/>
</dbReference>
<dbReference type="Proteomes" id="UP000307164">
    <property type="component" value="Unassembled WGS sequence"/>
</dbReference>
<reference evidence="2" key="3">
    <citation type="submission" date="2019-09" db="EMBL/GenBank/DDBJ databases">
        <title>Co-occurence of chitin degradation, pigmentation and bioactivity in marine Pseudoalteromonas.</title>
        <authorList>
            <person name="Sonnenschein E.C."/>
            <person name="Bech P.K."/>
        </authorList>
    </citation>
    <scope>NUCLEOTIDE SEQUENCE</scope>
    <source>
        <strain evidence="2">S3790</strain>
        <strain evidence="3 4">S3895</strain>
    </source>
</reference>
<evidence type="ECO:0000313" key="3">
    <source>
        <dbReference type="EMBL" id="TMO73015.1"/>
    </source>
</evidence>
<dbReference type="RefSeq" id="WP_138591274.1">
    <property type="nucleotide sequence ID" value="NZ_PNBW01000068.1"/>
</dbReference>
<reference evidence="5" key="2">
    <citation type="submission" date="2019-06" db="EMBL/GenBank/DDBJ databases">
        <title>Co-occurence of chitin degradation, pigmentation and bioactivity in marine Pseudoalteromonas.</title>
        <authorList>
            <person name="Sonnenschein E.C."/>
            <person name="Bech P.K."/>
        </authorList>
    </citation>
    <scope>NUCLEOTIDE SEQUENCE [LARGE SCALE GENOMIC DNA]</scope>
    <source>
        <strain evidence="5">S3790</strain>
    </source>
</reference>
<dbReference type="SUPFAM" id="SSF51197">
    <property type="entry name" value="Clavaminate synthase-like"/>
    <property type="match status" value="1"/>
</dbReference>
<evidence type="ECO:0000259" key="1">
    <source>
        <dbReference type="Pfam" id="PF05118"/>
    </source>
</evidence>
<dbReference type="Proteomes" id="UP000307217">
    <property type="component" value="Unassembled WGS sequence"/>
</dbReference>
<accession>A0A5S3VAT5</accession>
<dbReference type="AlphaFoldDB" id="A0A5S3VAT5"/>
<dbReference type="Gene3D" id="2.60.120.330">
    <property type="entry name" value="B-lactam Antibiotic, Isopenicillin N Synthase, Chain"/>
    <property type="match status" value="1"/>
</dbReference>
<dbReference type="InterPro" id="IPR027443">
    <property type="entry name" value="IPNS-like_sf"/>
</dbReference>
<comment type="caution">
    <text evidence="2">The sequence shown here is derived from an EMBL/GenBank/DDBJ whole genome shotgun (WGS) entry which is preliminary data.</text>
</comment>
<keyword evidence="4" id="KW-1185">Reference proteome</keyword>
<evidence type="ECO:0000313" key="4">
    <source>
        <dbReference type="Proteomes" id="UP000307164"/>
    </source>
</evidence>
<name>A0A5S3VAT5_9GAMM</name>
<dbReference type="OrthoDB" id="1441538at2"/>
<gene>
    <name evidence="2" type="ORF">CWC19_07385</name>
    <name evidence="3" type="ORF">CWC20_14065</name>
</gene>
<evidence type="ECO:0000313" key="5">
    <source>
        <dbReference type="Proteomes" id="UP000307217"/>
    </source>
</evidence>
<proteinExistence type="predicted"/>
<sequence length="210" mass="23820">MSEPVLAFAKLDLSMTALDFSGDLEEARSHEWISHVNTKCYQGGWDVLPLIIPQEHLNNHIILQAFSLNCETPWVESQYLKRLPSIRALIDRFECNVLSVRLMRLHAYSSIKPHRDTGLSIEASSQARIHIPLEISPDVQFKVDGVSVPMEANSVWYINADAVHSVQNSGDTPRVNLVVDCNVNEWLFKLIMASKEKTYCCEKSVKEIAR</sequence>
<protein>
    <submittedName>
        <fullName evidence="2">Aspartyl beta-hydroxylase</fullName>
    </submittedName>
</protein>
<feature type="domain" description="Aspartyl/asparaginy/proline hydroxylase" evidence="1">
    <location>
        <begin position="77"/>
        <end position="181"/>
    </location>
</feature>